<dbReference type="EMBL" id="BART01027826">
    <property type="protein sequence ID" value="GAG97766.1"/>
    <property type="molecule type" value="Genomic_DNA"/>
</dbReference>
<sequence length="57" mass="6689">NHIDETTMMEIRNATNKAWVLGNDHFRNEIESLLNRQTHPSPKGGDRRSEKFQNKLL</sequence>
<gene>
    <name evidence="2" type="ORF">S01H4_49224</name>
</gene>
<evidence type="ECO:0000256" key="1">
    <source>
        <dbReference type="SAM" id="MobiDB-lite"/>
    </source>
</evidence>
<accession>X1DMV5</accession>
<name>X1DMV5_9ZZZZ</name>
<feature type="region of interest" description="Disordered" evidence="1">
    <location>
        <begin position="34"/>
        <end position="57"/>
    </location>
</feature>
<reference evidence="2" key="1">
    <citation type="journal article" date="2014" name="Front. Microbiol.">
        <title>High frequency of phylogenetically diverse reductive dehalogenase-homologous genes in deep subseafloor sedimentary metagenomes.</title>
        <authorList>
            <person name="Kawai M."/>
            <person name="Futagami T."/>
            <person name="Toyoda A."/>
            <person name="Takaki Y."/>
            <person name="Nishi S."/>
            <person name="Hori S."/>
            <person name="Arai W."/>
            <person name="Tsubouchi T."/>
            <person name="Morono Y."/>
            <person name="Uchiyama I."/>
            <person name="Ito T."/>
            <person name="Fujiyama A."/>
            <person name="Inagaki F."/>
            <person name="Takami H."/>
        </authorList>
    </citation>
    <scope>NUCLEOTIDE SEQUENCE</scope>
    <source>
        <strain evidence="2">Expedition CK06-06</strain>
    </source>
</reference>
<dbReference type="AlphaFoldDB" id="X1DMV5"/>
<comment type="caution">
    <text evidence="2">The sequence shown here is derived from an EMBL/GenBank/DDBJ whole genome shotgun (WGS) entry which is preliminary data.</text>
</comment>
<proteinExistence type="predicted"/>
<organism evidence="2">
    <name type="scientific">marine sediment metagenome</name>
    <dbReference type="NCBI Taxonomy" id="412755"/>
    <lineage>
        <taxon>unclassified sequences</taxon>
        <taxon>metagenomes</taxon>
        <taxon>ecological metagenomes</taxon>
    </lineage>
</organism>
<protein>
    <submittedName>
        <fullName evidence="2">Uncharacterized protein</fullName>
    </submittedName>
</protein>
<evidence type="ECO:0000313" key="2">
    <source>
        <dbReference type="EMBL" id="GAG97766.1"/>
    </source>
</evidence>
<feature type="compositionally biased region" description="Basic and acidic residues" evidence="1">
    <location>
        <begin position="44"/>
        <end position="57"/>
    </location>
</feature>
<feature type="non-terminal residue" evidence="2">
    <location>
        <position position="1"/>
    </location>
</feature>